<dbReference type="InterPro" id="IPR010131">
    <property type="entry name" value="MdtP/NodT-like"/>
</dbReference>
<feature type="signal peptide" evidence="2">
    <location>
        <begin position="1"/>
        <end position="25"/>
    </location>
</feature>
<comment type="similarity">
    <text evidence="1">Belongs to the outer membrane factor (OMF) (TC 1.B.17) family.</text>
</comment>
<keyword evidence="2" id="KW-0732">Signal</keyword>
<dbReference type="PANTHER" id="PTHR30203:SF24">
    <property type="entry name" value="BLR4935 PROTEIN"/>
    <property type="match status" value="1"/>
</dbReference>
<gene>
    <name evidence="3" type="ORF">B0I18_101314</name>
</gene>
<evidence type="ECO:0000313" key="4">
    <source>
        <dbReference type="Proteomes" id="UP000240572"/>
    </source>
</evidence>
<sequence>MKICIRKGFLLLPLLLSGIVSPAQTNLTLQDALKAAIANNPQLKAQRMNIDAAGADVTTAGLRPNLNLSNQTINLVRKQDFAPGTDWINDRNRQTQWQLYKPIQWPGQRQHKIDLAKQTQVLVSKQYEITQRDLLYQVAGKWLQAWTSNKQLSLLSLAKNNLDSLVAINRYRLEKQVISETDLTRTQLLVNQFDIQIKNAQLAYDNSLRDLAFLAGATGPVGVDTAHGFSQHIDLVPDSLLNYALETRPDIASAKAGIDAAGSNLGLQRSLAYPTPNVGVLYNPQNTIPYWGIYAAIDLPFFSRNQGEIKKAKILQDQSQQNMQVIQLQVATEVANAYKSYAVQKQNTQKFKQLQEQAQTILNNVRYAYLHGGTTIVDFLEAQRSWLETQQQYYETLQQYSESYIQLLYVTGKMNELTAGG</sequence>
<dbReference type="Pfam" id="PF02321">
    <property type="entry name" value="OEP"/>
    <property type="match status" value="2"/>
</dbReference>
<dbReference type="Proteomes" id="UP000240572">
    <property type="component" value="Unassembled WGS sequence"/>
</dbReference>
<feature type="chain" id="PRO_5015107517" evidence="2">
    <location>
        <begin position="26"/>
        <end position="421"/>
    </location>
</feature>
<dbReference type="OrthoDB" id="9791261at2"/>
<evidence type="ECO:0000313" key="3">
    <source>
        <dbReference type="EMBL" id="PSK94163.1"/>
    </source>
</evidence>
<organism evidence="3 4">
    <name type="scientific">Taibaiella chishuiensis</name>
    <dbReference type="NCBI Taxonomy" id="1434707"/>
    <lineage>
        <taxon>Bacteria</taxon>
        <taxon>Pseudomonadati</taxon>
        <taxon>Bacteroidota</taxon>
        <taxon>Chitinophagia</taxon>
        <taxon>Chitinophagales</taxon>
        <taxon>Chitinophagaceae</taxon>
        <taxon>Taibaiella</taxon>
    </lineage>
</organism>
<dbReference type="InterPro" id="IPR003423">
    <property type="entry name" value="OMP_efflux"/>
</dbReference>
<proteinExistence type="inferred from homology"/>
<evidence type="ECO:0000256" key="2">
    <source>
        <dbReference type="SAM" id="SignalP"/>
    </source>
</evidence>
<name>A0A2P8DAC9_9BACT</name>
<dbReference type="EMBL" id="PYGD01000001">
    <property type="protein sequence ID" value="PSK94163.1"/>
    <property type="molecule type" value="Genomic_DNA"/>
</dbReference>
<reference evidence="3 4" key="1">
    <citation type="submission" date="2018-03" db="EMBL/GenBank/DDBJ databases">
        <title>Genomic Encyclopedia of Type Strains, Phase III (KMG-III): the genomes of soil and plant-associated and newly described type strains.</title>
        <authorList>
            <person name="Whitman W."/>
        </authorList>
    </citation>
    <scope>NUCLEOTIDE SEQUENCE [LARGE SCALE GENOMIC DNA]</scope>
    <source>
        <strain evidence="3 4">CGMCC 1.12700</strain>
    </source>
</reference>
<dbReference type="RefSeq" id="WP_106520889.1">
    <property type="nucleotide sequence ID" value="NZ_PYGD01000001.1"/>
</dbReference>
<evidence type="ECO:0000256" key="1">
    <source>
        <dbReference type="ARBA" id="ARBA00007613"/>
    </source>
</evidence>
<dbReference type="GO" id="GO:0015562">
    <property type="term" value="F:efflux transmembrane transporter activity"/>
    <property type="evidence" value="ECO:0007669"/>
    <property type="project" value="InterPro"/>
</dbReference>
<dbReference type="AlphaFoldDB" id="A0A2P8DAC9"/>
<comment type="caution">
    <text evidence="3">The sequence shown here is derived from an EMBL/GenBank/DDBJ whole genome shotgun (WGS) entry which is preliminary data.</text>
</comment>
<dbReference type="PANTHER" id="PTHR30203">
    <property type="entry name" value="OUTER MEMBRANE CATION EFFLUX PROTEIN"/>
    <property type="match status" value="1"/>
</dbReference>
<accession>A0A2P8DAC9</accession>
<dbReference type="SUPFAM" id="SSF56954">
    <property type="entry name" value="Outer membrane efflux proteins (OEP)"/>
    <property type="match status" value="1"/>
</dbReference>
<keyword evidence="4" id="KW-1185">Reference proteome</keyword>
<protein>
    <submittedName>
        <fullName evidence="3">Cobalt-zinc-cadmium efflux system outer membrane protein</fullName>
    </submittedName>
</protein>
<dbReference type="Gene3D" id="1.20.1600.10">
    <property type="entry name" value="Outer membrane efflux proteins (OEP)"/>
    <property type="match status" value="1"/>
</dbReference>